<organism evidence="1 2">
    <name type="scientific">Periplaneta americana</name>
    <name type="common">American cockroach</name>
    <name type="synonym">Blatta americana</name>
    <dbReference type="NCBI Taxonomy" id="6978"/>
    <lineage>
        <taxon>Eukaryota</taxon>
        <taxon>Metazoa</taxon>
        <taxon>Ecdysozoa</taxon>
        <taxon>Arthropoda</taxon>
        <taxon>Hexapoda</taxon>
        <taxon>Insecta</taxon>
        <taxon>Pterygota</taxon>
        <taxon>Neoptera</taxon>
        <taxon>Polyneoptera</taxon>
        <taxon>Dictyoptera</taxon>
        <taxon>Blattodea</taxon>
        <taxon>Blattoidea</taxon>
        <taxon>Blattidae</taxon>
        <taxon>Blattinae</taxon>
        <taxon>Periplaneta</taxon>
    </lineage>
</organism>
<evidence type="ECO:0000313" key="2">
    <source>
        <dbReference type="Proteomes" id="UP001148838"/>
    </source>
</evidence>
<dbReference type="PANTHER" id="PTHR33939">
    <property type="entry name" value="PROTEIN CBG22215"/>
    <property type="match status" value="1"/>
</dbReference>
<dbReference type="EMBL" id="JAJSOF020000021">
    <property type="protein sequence ID" value="KAJ4437628.1"/>
    <property type="molecule type" value="Genomic_DNA"/>
</dbReference>
<sequence length="120" mass="13503">MAGLCEGGNEPPGSLKASTLEGFIPECLLVFKSKKTNDYHEEINHATFYEWFENKVLKNLNAPSTITMDNAPYHSVIHDKAPTMATKKADMIAWLLCNNVTAQYNMRKAELMELVARNKP</sequence>
<name>A0ABQ8SUU3_PERAM</name>
<gene>
    <name evidence="1" type="ORF">ANN_17773</name>
</gene>
<dbReference type="PANTHER" id="PTHR33939:SF1">
    <property type="entry name" value="DUF4371 DOMAIN-CONTAINING PROTEIN"/>
    <property type="match status" value="1"/>
</dbReference>
<keyword evidence="2" id="KW-1185">Reference proteome</keyword>
<evidence type="ECO:0000313" key="1">
    <source>
        <dbReference type="EMBL" id="KAJ4437628.1"/>
    </source>
</evidence>
<protein>
    <submittedName>
        <fullName evidence="1">Uncharacterized protein</fullName>
    </submittedName>
</protein>
<dbReference type="Proteomes" id="UP001148838">
    <property type="component" value="Unassembled WGS sequence"/>
</dbReference>
<proteinExistence type="predicted"/>
<comment type="caution">
    <text evidence="1">The sequence shown here is derived from an EMBL/GenBank/DDBJ whole genome shotgun (WGS) entry which is preliminary data.</text>
</comment>
<accession>A0ABQ8SUU3</accession>
<reference evidence="1 2" key="1">
    <citation type="journal article" date="2022" name="Allergy">
        <title>Genome assembly and annotation of Periplaneta americana reveal a comprehensive cockroach allergen profile.</title>
        <authorList>
            <person name="Wang L."/>
            <person name="Xiong Q."/>
            <person name="Saelim N."/>
            <person name="Wang L."/>
            <person name="Nong W."/>
            <person name="Wan A.T."/>
            <person name="Shi M."/>
            <person name="Liu X."/>
            <person name="Cao Q."/>
            <person name="Hui J.H.L."/>
            <person name="Sookrung N."/>
            <person name="Leung T.F."/>
            <person name="Tungtrongchitr A."/>
            <person name="Tsui S.K.W."/>
        </authorList>
    </citation>
    <scope>NUCLEOTIDE SEQUENCE [LARGE SCALE GENOMIC DNA]</scope>
    <source>
        <strain evidence="1">PWHHKU_190912</strain>
    </source>
</reference>